<gene>
    <name evidence="3" type="ORF">INT43_002528</name>
</gene>
<dbReference type="EMBL" id="JAEPQZ010000001">
    <property type="protein sequence ID" value="KAG2186090.1"/>
    <property type="molecule type" value="Genomic_DNA"/>
</dbReference>
<dbReference type="Proteomes" id="UP000654370">
    <property type="component" value="Unassembled WGS sequence"/>
</dbReference>
<evidence type="ECO:0000256" key="2">
    <source>
        <dbReference type="SAM" id="MobiDB-lite"/>
    </source>
</evidence>
<organism evidence="3 4">
    <name type="scientific">Mortierella isabellina</name>
    <name type="common">Filamentous fungus</name>
    <name type="synonym">Umbelopsis isabellina</name>
    <dbReference type="NCBI Taxonomy" id="91625"/>
    <lineage>
        <taxon>Eukaryota</taxon>
        <taxon>Fungi</taxon>
        <taxon>Fungi incertae sedis</taxon>
        <taxon>Mucoromycota</taxon>
        <taxon>Mucoromycotina</taxon>
        <taxon>Umbelopsidomycetes</taxon>
        <taxon>Umbelopsidales</taxon>
        <taxon>Umbelopsidaceae</taxon>
        <taxon>Umbelopsis</taxon>
    </lineage>
</organism>
<dbReference type="Gene3D" id="1.10.287.1490">
    <property type="match status" value="1"/>
</dbReference>
<proteinExistence type="predicted"/>
<dbReference type="AlphaFoldDB" id="A0A8H7Q691"/>
<comment type="caution">
    <text evidence="3">The sequence shown here is derived from an EMBL/GenBank/DDBJ whole genome shotgun (WGS) entry which is preliminary data.</text>
</comment>
<feature type="coiled-coil region" evidence="1">
    <location>
        <begin position="81"/>
        <end position="164"/>
    </location>
</feature>
<feature type="region of interest" description="Disordered" evidence="2">
    <location>
        <begin position="1"/>
        <end position="71"/>
    </location>
</feature>
<evidence type="ECO:0000313" key="3">
    <source>
        <dbReference type="EMBL" id="KAG2186090.1"/>
    </source>
</evidence>
<sequence length="408" mass="45871">MSAPVDYQQSPASYAATRPGPMSATENPSNNRNSYSGTNREPVLAPAVPVHQRSTSPTPPGSVDVTSPISSPERVKPKVTFDELKAKYKSLKREKRELEFKTEQLTSQAHRNAATIETLQQQYLESEKLREERDIDYERLQQRLEQVQIRLDSREQEYDRLQANFITHMKAIRATDDDLSTIRTKLANLHGSVAQFSMGLKKHIGDKSKAMKAFARTFPQVDLNGQDQEANIIMHLTEKLVNEALINIYISFGVYPGLSINTAYNELHTWMLNRGADDAALRLKQQLCYIIARDRSPETKSEIAVAHKLLSDQLFTALLEVYPSMESIMRSKIDKFIDKAFDLSLAMRGQEVDVKVLLIKEGDAFDPRTTAADYKGVAEGTVKLVICPPFEAIEGDHGFLLPAKVICS</sequence>
<name>A0A8H7Q691_MORIS</name>
<evidence type="ECO:0000313" key="4">
    <source>
        <dbReference type="Proteomes" id="UP000654370"/>
    </source>
</evidence>
<evidence type="ECO:0000256" key="1">
    <source>
        <dbReference type="SAM" id="Coils"/>
    </source>
</evidence>
<keyword evidence="1" id="KW-0175">Coiled coil</keyword>
<feature type="compositionally biased region" description="Polar residues" evidence="2">
    <location>
        <begin position="24"/>
        <end position="39"/>
    </location>
</feature>
<reference evidence="3" key="1">
    <citation type="submission" date="2020-12" db="EMBL/GenBank/DDBJ databases">
        <title>Metabolic potential, ecology and presence of endohyphal bacteria is reflected in genomic diversity of Mucoromycotina.</title>
        <authorList>
            <person name="Muszewska A."/>
            <person name="Okrasinska A."/>
            <person name="Steczkiewicz K."/>
            <person name="Drgas O."/>
            <person name="Orlowska M."/>
            <person name="Perlinska-Lenart U."/>
            <person name="Aleksandrzak-Piekarczyk T."/>
            <person name="Szatraj K."/>
            <person name="Zielenkiewicz U."/>
            <person name="Pilsyk S."/>
            <person name="Malc E."/>
            <person name="Mieczkowski P."/>
            <person name="Kruszewska J.S."/>
            <person name="Biernat P."/>
            <person name="Pawlowska J."/>
        </authorList>
    </citation>
    <scope>NUCLEOTIDE SEQUENCE</scope>
    <source>
        <strain evidence="3">WA0000067209</strain>
    </source>
</reference>
<protein>
    <submittedName>
        <fullName evidence="3">Uncharacterized protein</fullName>
    </submittedName>
</protein>
<accession>A0A8H7Q691</accession>
<dbReference type="OrthoDB" id="2439595at2759"/>
<keyword evidence="4" id="KW-1185">Reference proteome</keyword>